<dbReference type="SUPFAM" id="SSF52980">
    <property type="entry name" value="Restriction endonuclease-like"/>
    <property type="match status" value="1"/>
</dbReference>
<dbReference type="KEGG" id="sgrg:L0C25_21490"/>
<evidence type="ECO:0000313" key="2">
    <source>
        <dbReference type="Proteomes" id="UP001164390"/>
    </source>
</evidence>
<dbReference type="InterPro" id="IPR011335">
    <property type="entry name" value="Restrct_endonuc-II-like"/>
</dbReference>
<dbReference type="Gene3D" id="3.40.960.10">
    <property type="entry name" value="VSR Endonuclease"/>
    <property type="match status" value="1"/>
</dbReference>
<evidence type="ECO:0000313" key="1">
    <source>
        <dbReference type="EMBL" id="UYM05063.1"/>
    </source>
</evidence>
<proteinExistence type="predicted"/>
<dbReference type="RefSeq" id="WP_271633830.1">
    <property type="nucleotide sequence ID" value="NZ_CP094970.1"/>
</dbReference>
<accession>A0AA46TID0</accession>
<organism evidence="1 2">
    <name type="scientific">Solicola gregarius</name>
    <dbReference type="NCBI Taxonomy" id="2908642"/>
    <lineage>
        <taxon>Bacteria</taxon>
        <taxon>Bacillati</taxon>
        <taxon>Actinomycetota</taxon>
        <taxon>Actinomycetes</taxon>
        <taxon>Propionibacteriales</taxon>
        <taxon>Nocardioidaceae</taxon>
        <taxon>Solicola</taxon>
    </lineage>
</organism>
<dbReference type="AlphaFoldDB" id="A0AA46TID0"/>
<evidence type="ECO:0008006" key="3">
    <source>
        <dbReference type="Google" id="ProtNLM"/>
    </source>
</evidence>
<gene>
    <name evidence="1" type="ORF">L0C25_21490</name>
</gene>
<reference evidence="1" key="1">
    <citation type="submission" date="2022-01" db="EMBL/GenBank/DDBJ databases">
        <title>Nocardioidaceae gen. sp. A5X3R13.</title>
        <authorList>
            <person name="Lopez Marin M.A."/>
            <person name="Uhlik O."/>
        </authorList>
    </citation>
    <scope>NUCLEOTIDE SEQUENCE</scope>
    <source>
        <strain evidence="1">A5X3R13</strain>
    </source>
</reference>
<keyword evidence="2" id="KW-1185">Reference proteome</keyword>
<name>A0AA46TID0_9ACTN</name>
<protein>
    <recommendedName>
        <fullName evidence="3">DUF559 domain-containing protein</fullName>
    </recommendedName>
</protein>
<dbReference type="Proteomes" id="UP001164390">
    <property type="component" value="Chromosome"/>
</dbReference>
<dbReference type="EMBL" id="CP094970">
    <property type="protein sequence ID" value="UYM05063.1"/>
    <property type="molecule type" value="Genomic_DNA"/>
</dbReference>
<sequence length="306" mass="34849">MTDLINNGQPFLNTECRDAGLSRKQLRQAHAERRLRTMFRGVSVDAAIPETRELRIAAIRLVAPPYAVVCDCSASWIHGVDTFRPSERFDLVPSLVVPHSRTRVVRSNARCRQALIPTADVMEIDGVLVTVPVRTASDLLRKLWPPYALAAADGLAHAGLIDPLELWHYVARLKGYRGIVQARRLADLVEPDTESPGESWTRLRLVDAGFPRPEPQFVVTDRHGREIYRLDLAYPEQQVAVEYDGMEFHTDDPDSEHDDGRRQELRDRWGWRFVVADRKSIFGDDVAFEREVGDLLGRTPLLPRQW</sequence>